<dbReference type="Gene3D" id="1.20.1250.10">
    <property type="match status" value="1"/>
</dbReference>
<feature type="chain" id="PRO_5034919213" description="IFN protein" evidence="10">
    <location>
        <begin position="32"/>
        <end position="200"/>
    </location>
</feature>
<dbReference type="SUPFAM" id="SSF47266">
    <property type="entry name" value="4-helical cytokines"/>
    <property type="match status" value="1"/>
</dbReference>
<evidence type="ECO:0000256" key="7">
    <source>
        <dbReference type="ARBA" id="ARBA00023118"/>
    </source>
</evidence>
<comment type="similarity">
    <text evidence="3 9">Belongs to the alpha/beta interferon family.</text>
</comment>
<dbReference type="PANTHER" id="PTHR11691:SF73">
    <property type="entry name" value="INTERFERON BETA"/>
    <property type="match status" value="1"/>
</dbReference>
<organism evidence="11 12">
    <name type="scientific">Calidris pygmaea</name>
    <name type="common">Spoon-billed sandpiper</name>
    <dbReference type="NCBI Taxonomy" id="425635"/>
    <lineage>
        <taxon>Eukaryota</taxon>
        <taxon>Metazoa</taxon>
        <taxon>Chordata</taxon>
        <taxon>Craniata</taxon>
        <taxon>Vertebrata</taxon>
        <taxon>Euteleostomi</taxon>
        <taxon>Archelosauria</taxon>
        <taxon>Archosauria</taxon>
        <taxon>Dinosauria</taxon>
        <taxon>Saurischia</taxon>
        <taxon>Theropoda</taxon>
        <taxon>Coelurosauria</taxon>
        <taxon>Aves</taxon>
        <taxon>Neognathae</taxon>
        <taxon>Neoaves</taxon>
        <taxon>Charadriiformes</taxon>
        <taxon>Scolopacidae</taxon>
        <taxon>Calidris</taxon>
    </lineage>
</organism>
<keyword evidence="6 10" id="KW-0732">Signal</keyword>
<dbReference type="InterPro" id="IPR009079">
    <property type="entry name" value="4_helix_cytokine-like_core"/>
</dbReference>
<evidence type="ECO:0000256" key="4">
    <source>
        <dbReference type="ARBA" id="ARBA00022514"/>
    </source>
</evidence>
<dbReference type="Ensembl" id="ENSCPGT00000017124.1">
    <property type="protein sequence ID" value="ENSCPGP00000015638.1"/>
    <property type="gene ID" value="ENSCPGG00000011013.1"/>
</dbReference>
<evidence type="ECO:0000256" key="10">
    <source>
        <dbReference type="SAM" id="SignalP"/>
    </source>
</evidence>
<reference evidence="11" key="2">
    <citation type="submission" date="2025-09" db="UniProtKB">
        <authorList>
            <consortium name="Ensembl"/>
        </authorList>
    </citation>
    <scope>IDENTIFICATION</scope>
</reference>
<evidence type="ECO:0008006" key="13">
    <source>
        <dbReference type="Google" id="ProtNLM"/>
    </source>
</evidence>
<sequence>FMVYSSPPPIHQELITSMLLLLLTALTTTLSCHHMRPQDATFAWDSLNILKAMAPTPSQPCQHYQPLLPFPDTLLHTNQPQQAAAIARHILDNLFAILSSHSIPQHWDAKARHDLLNNLHHYSHHLEQCMSANRTLTKKQGPRNLMLSINKYFRRIRDFLHTQSHSACAWDHVRLEARACFQRVDTLIRQMKSRAAPAPP</sequence>
<dbReference type="AlphaFoldDB" id="A0A8C3PNH5"/>
<keyword evidence="4 9" id="KW-0202">Cytokine</keyword>
<dbReference type="Pfam" id="PF00143">
    <property type="entry name" value="Interferon"/>
    <property type="match status" value="1"/>
</dbReference>
<dbReference type="GO" id="GO:0005126">
    <property type="term" value="F:cytokine receptor binding"/>
    <property type="evidence" value="ECO:0007669"/>
    <property type="project" value="InterPro"/>
</dbReference>
<evidence type="ECO:0000256" key="5">
    <source>
        <dbReference type="ARBA" id="ARBA00022525"/>
    </source>
</evidence>
<comment type="subcellular location">
    <subcellularLocation>
        <location evidence="2">Secreted</location>
    </subcellularLocation>
</comment>
<keyword evidence="8" id="KW-1015">Disulfide bond</keyword>
<reference evidence="11" key="1">
    <citation type="submission" date="2025-08" db="UniProtKB">
        <authorList>
            <consortium name="Ensembl"/>
        </authorList>
    </citation>
    <scope>IDENTIFICATION</scope>
</reference>
<protein>
    <recommendedName>
        <fullName evidence="13">IFN protein</fullName>
    </recommendedName>
</protein>
<dbReference type="GO" id="GO:0051607">
    <property type="term" value="P:defense response to virus"/>
    <property type="evidence" value="ECO:0007669"/>
    <property type="project" value="UniProtKB-KW"/>
</dbReference>
<keyword evidence="5" id="KW-0964">Secreted</keyword>
<comment type="function">
    <text evidence="1">Has antiviral activities.</text>
</comment>
<dbReference type="GO" id="GO:0006955">
    <property type="term" value="P:immune response"/>
    <property type="evidence" value="ECO:0007669"/>
    <property type="project" value="UniProtKB-ARBA"/>
</dbReference>
<dbReference type="Proteomes" id="UP000694419">
    <property type="component" value="Unplaced"/>
</dbReference>
<dbReference type="PROSITE" id="PS00252">
    <property type="entry name" value="INTERFERON_A_B_D"/>
    <property type="match status" value="1"/>
</dbReference>
<feature type="signal peptide" evidence="10">
    <location>
        <begin position="1"/>
        <end position="31"/>
    </location>
</feature>
<name>A0A8C3PNH5_9CHAR</name>
<evidence type="ECO:0000256" key="9">
    <source>
        <dbReference type="RuleBase" id="RU000436"/>
    </source>
</evidence>
<keyword evidence="12" id="KW-1185">Reference proteome</keyword>
<evidence type="ECO:0000313" key="11">
    <source>
        <dbReference type="Ensembl" id="ENSCPGP00000015638.1"/>
    </source>
</evidence>
<proteinExistence type="inferred from homology"/>
<dbReference type="GO" id="GO:0005125">
    <property type="term" value="F:cytokine activity"/>
    <property type="evidence" value="ECO:0007669"/>
    <property type="project" value="UniProtKB-KW"/>
</dbReference>
<evidence type="ECO:0000256" key="1">
    <source>
        <dbReference type="ARBA" id="ARBA00002718"/>
    </source>
</evidence>
<dbReference type="InterPro" id="IPR000471">
    <property type="entry name" value="Interferon_alpha/beta/delta"/>
</dbReference>
<evidence type="ECO:0000256" key="3">
    <source>
        <dbReference type="ARBA" id="ARBA00011033"/>
    </source>
</evidence>
<evidence type="ECO:0000256" key="6">
    <source>
        <dbReference type="ARBA" id="ARBA00022729"/>
    </source>
</evidence>
<evidence type="ECO:0000256" key="2">
    <source>
        <dbReference type="ARBA" id="ARBA00004613"/>
    </source>
</evidence>
<evidence type="ECO:0000256" key="8">
    <source>
        <dbReference type="ARBA" id="ARBA00023157"/>
    </source>
</evidence>
<dbReference type="GO" id="GO:0005615">
    <property type="term" value="C:extracellular space"/>
    <property type="evidence" value="ECO:0007669"/>
    <property type="project" value="UniProtKB-KW"/>
</dbReference>
<evidence type="ECO:0000313" key="12">
    <source>
        <dbReference type="Proteomes" id="UP000694419"/>
    </source>
</evidence>
<accession>A0A8C3PNH5</accession>
<dbReference type="SMART" id="SM00076">
    <property type="entry name" value="IFabd"/>
    <property type="match status" value="1"/>
</dbReference>
<keyword evidence="7 9" id="KW-0051">Antiviral defense</keyword>
<dbReference type="PANTHER" id="PTHR11691">
    <property type="entry name" value="TYPE I INTERFERON"/>
    <property type="match status" value="1"/>
</dbReference>